<evidence type="ECO:0000313" key="2">
    <source>
        <dbReference type="EMBL" id="MFC4640542.1"/>
    </source>
</evidence>
<feature type="chain" id="PRO_5047421293" evidence="1">
    <location>
        <begin position="22"/>
        <end position="127"/>
    </location>
</feature>
<evidence type="ECO:0000256" key="1">
    <source>
        <dbReference type="SAM" id="SignalP"/>
    </source>
</evidence>
<proteinExistence type="predicted"/>
<name>A0ABV9IER0_9DEIO</name>
<dbReference type="EMBL" id="JBHSEI010000020">
    <property type="protein sequence ID" value="MFC4640542.1"/>
    <property type="molecule type" value="Genomic_DNA"/>
</dbReference>
<feature type="non-terminal residue" evidence="2">
    <location>
        <position position="127"/>
    </location>
</feature>
<dbReference type="PROSITE" id="PS51257">
    <property type="entry name" value="PROKAR_LIPOPROTEIN"/>
    <property type="match status" value="1"/>
</dbReference>
<protein>
    <submittedName>
        <fullName evidence="2">Uncharacterized protein</fullName>
    </submittedName>
</protein>
<keyword evidence="3" id="KW-1185">Reference proteome</keyword>
<dbReference type="Proteomes" id="UP001595952">
    <property type="component" value="Unassembled WGS sequence"/>
</dbReference>
<accession>A0ABV9IER0</accession>
<keyword evidence="1" id="KW-0732">Signal</keyword>
<dbReference type="RefSeq" id="WP_380063525.1">
    <property type="nucleotide sequence ID" value="NZ_JBHSEI010000020.1"/>
</dbReference>
<organism evidence="2 3">
    <name type="scientific">Deinococcus hohokamensis</name>
    <dbReference type="NCBI Taxonomy" id="309883"/>
    <lineage>
        <taxon>Bacteria</taxon>
        <taxon>Thermotogati</taxon>
        <taxon>Deinococcota</taxon>
        <taxon>Deinococci</taxon>
        <taxon>Deinococcales</taxon>
        <taxon>Deinococcaceae</taxon>
        <taxon>Deinococcus</taxon>
    </lineage>
</organism>
<gene>
    <name evidence="2" type="ORF">ACFO0D_19635</name>
</gene>
<evidence type="ECO:0000313" key="3">
    <source>
        <dbReference type="Proteomes" id="UP001595952"/>
    </source>
</evidence>
<reference evidence="3" key="1">
    <citation type="journal article" date="2019" name="Int. J. Syst. Evol. Microbiol.">
        <title>The Global Catalogue of Microorganisms (GCM) 10K type strain sequencing project: providing services to taxonomists for standard genome sequencing and annotation.</title>
        <authorList>
            <consortium name="The Broad Institute Genomics Platform"/>
            <consortium name="The Broad Institute Genome Sequencing Center for Infectious Disease"/>
            <person name="Wu L."/>
            <person name="Ma J."/>
        </authorList>
    </citation>
    <scope>NUCLEOTIDE SEQUENCE [LARGE SCALE GENOMIC DNA]</scope>
    <source>
        <strain evidence="3">CCUG 55995</strain>
    </source>
</reference>
<comment type="caution">
    <text evidence="2">The sequence shown here is derived from an EMBL/GenBank/DDBJ whole genome shotgun (WGS) entry which is preliminary data.</text>
</comment>
<feature type="signal peptide" evidence="1">
    <location>
        <begin position="1"/>
        <end position="21"/>
    </location>
</feature>
<sequence length="127" mass="13044">MRRTPTALALTSLALILASCGGPSTPTGSEMVKLTLSRASTVASQGMPTGGFNPGSGFLKVKVADSKGQPVAFNNGVYASNGQGDTFLTLNLQNNFGTTVLLPKGEYTFETIAKDGVNDQATTGTLL</sequence>